<protein>
    <submittedName>
        <fullName evidence="2">Uncharacterized protein</fullName>
    </submittedName>
</protein>
<sequence>MQAVVASEPRTVPVRSGSSPPRSGCKVAMTNSLPSQEFPRCGLLNCKDPYSCCLRPAYGANGPGITKLAEDGTSSAVGERGVGLG</sequence>
<dbReference type="EMBL" id="BAAATL010000028">
    <property type="protein sequence ID" value="GAA2498274.1"/>
    <property type="molecule type" value="Genomic_DNA"/>
</dbReference>
<organism evidence="2 3">
    <name type="scientific">Streptomyces graminearus</name>
    <dbReference type="NCBI Taxonomy" id="284030"/>
    <lineage>
        <taxon>Bacteria</taxon>
        <taxon>Bacillati</taxon>
        <taxon>Actinomycetota</taxon>
        <taxon>Actinomycetes</taxon>
        <taxon>Kitasatosporales</taxon>
        <taxon>Streptomycetaceae</taxon>
        <taxon>Streptomyces</taxon>
    </lineage>
</organism>
<feature type="region of interest" description="Disordered" evidence="1">
    <location>
        <begin position="1"/>
        <end position="26"/>
    </location>
</feature>
<feature type="compositionally biased region" description="Low complexity" evidence="1">
    <location>
        <begin position="9"/>
        <end position="24"/>
    </location>
</feature>
<gene>
    <name evidence="2" type="ORF">GCM10010422_53190</name>
</gene>
<dbReference type="Proteomes" id="UP001501721">
    <property type="component" value="Unassembled WGS sequence"/>
</dbReference>
<name>A0ABN3MBR0_9ACTN</name>
<proteinExistence type="predicted"/>
<comment type="caution">
    <text evidence="2">The sequence shown here is derived from an EMBL/GenBank/DDBJ whole genome shotgun (WGS) entry which is preliminary data.</text>
</comment>
<keyword evidence="3" id="KW-1185">Reference proteome</keyword>
<evidence type="ECO:0000256" key="1">
    <source>
        <dbReference type="SAM" id="MobiDB-lite"/>
    </source>
</evidence>
<evidence type="ECO:0000313" key="3">
    <source>
        <dbReference type="Proteomes" id="UP001501721"/>
    </source>
</evidence>
<accession>A0ABN3MBR0</accession>
<reference evidence="2 3" key="1">
    <citation type="journal article" date="2019" name="Int. J. Syst. Evol. Microbiol.">
        <title>The Global Catalogue of Microorganisms (GCM) 10K type strain sequencing project: providing services to taxonomists for standard genome sequencing and annotation.</title>
        <authorList>
            <consortium name="The Broad Institute Genomics Platform"/>
            <consortium name="The Broad Institute Genome Sequencing Center for Infectious Disease"/>
            <person name="Wu L."/>
            <person name="Ma J."/>
        </authorList>
    </citation>
    <scope>NUCLEOTIDE SEQUENCE [LARGE SCALE GENOMIC DNA]</scope>
    <source>
        <strain evidence="2 3">JCM 6923</strain>
    </source>
</reference>
<evidence type="ECO:0000313" key="2">
    <source>
        <dbReference type="EMBL" id="GAA2498274.1"/>
    </source>
</evidence>